<accession>A0A6J7PXV4</accession>
<dbReference type="InterPro" id="IPR017896">
    <property type="entry name" value="4Fe4S_Fe-S-bd"/>
</dbReference>
<dbReference type="EMBL" id="CAFBPN010000003">
    <property type="protein sequence ID" value="CAB5008539.1"/>
    <property type="molecule type" value="Genomic_DNA"/>
</dbReference>
<keyword evidence="1" id="KW-0004">4Fe-4S</keyword>
<keyword evidence="2" id="KW-0479">Metal-binding</keyword>
<dbReference type="PIRSF" id="PIRSF000139">
    <property type="entry name" value="Glc_ox_4Fe-4S"/>
    <property type="match status" value="1"/>
</dbReference>
<dbReference type="InterPro" id="IPR004017">
    <property type="entry name" value="Cys_rich_dom"/>
</dbReference>
<keyword evidence="5" id="KW-0411">Iron-sulfur</keyword>
<dbReference type="InterPro" id="IPR012257">
    <property type="entry name" value="Glc_ox_4Fe-4S"/>
</dbReference>
<feature type="domain" description="4Fe-4S ferredoxin-type" evidence="6">
    <location>
        <begin position="10"/>
        <end position="39"/>
    </location>
</feature>
<keyword evidence="3" id="KW-0677">Repeat</keyword>
<feature type="domain" description="4Fe-4S ferredoxin-type" evidence="6">
    <location>
        <begin position="60"/>
        <end position="84"/>
    </location>
</feature>
<organism evidence="7">
    <name type="scientific">freshwater metagenome</name>
    <dbReference type="NCBI Taxonomy" id="449393"/>
    <lineage>
        <taxon>unclassified sequences</taxon>
        <taxon>metagenomes</taxon>
        <taxon>ecological metagenomes</taxon>
    </lineage>
</organism>
<evidence type="ECO:0000256" key="2">
    <source>
        <dbReference type="ARBA" id="ARBA00022723"/>
    </source>
</evidence>
<reference evidence="7" key="1">
    <citation type="submission" date="2020-05" db="EMBL/GenBank/DDBJ databases">
        <authorList>
            <person name="Chiriac C."/>
            <person name="Salcher M."/>
            <person name="Ghai R."/>
            <person name="Kavagutti S V."/>
        </authorList>
    </citation>
    <scope>NUCLEOTIDE SEQUENCE</scope>
</reference>
<sequence length="399" mass="44266">MSIDHSFFQLVQEEDLNTCVNCGLCLPHCPTYRVTGEDLYSPRGRINLIRSVKHGELSLTKEVVHALDTCIQCMGCEPACPSGVQYHAIISPAKAEMHSRWKWRDITLRCGLYVVTHMRSLRIFTLAVLLAQKLKMVPKKMPVPALSFRQPQFHLEDEDASKMEVLLFTGCVMDAWYRKVHIDTITLLEALGYSVKVSGDEYGCCGALHEHAGFADSAARMQKKIQRPQSNSMMVVNSAGCSASLKNTFAGSRTVLDINELLFRHITDLQRLLVRRTETVLIQEPCHLRHVQGISREVKELLEIAFTVAQLEDDGLCCGAGGSFSFSQPTMAQAVRDRKIEEIDRVIHSNSSKTIHYLASANPGCLSFLSGAGIDVEIVHPVTLLAQSLISQNSIGGVQ</sequence>
<evidence type="ECO:0000313" key="7">
    <source>
        <dbReference type="EMBL" id="CAB5008539.1"/>
    </source>
</evidence>
<dbReference type="InterPro" id="IPR009051">
    <property type="entry name" value="Helical_ferredxn"/>
</dbReference>
<evidence type="ECO:0000256" key="5">
    <source>
        <dbReference type="ARBA" id="ARBA00023014"/>
    </source>
</evidence>
<dbReference type="GO" id="GO:0046872">
    <property type="term" value="F:metal ion binding"/>
    <property type="evidence" value="ECO:0007669"/>
    <property type="project" value="UniProtKB-KW"/>
</dbReference>
<name>A0A6J7PXV4_9ZZZZ</name>
<evidence type="ECO:0000256" key="4">
    <source>
        <dbReference type="ARBA" id="ARBA00023004"/>
    </source>
</evidence>
<dbReference type="InterPro" id="IPR017900">
    <property type="entry name" value="4Fe4S_Fe_S_CS"/>
</dbReference>
<dbReference type="Pfam" id="PF13183">
    <property type="entry name" value="Fer4_8"/>
    <property type="match status" value="1"/>
</dbReference>
<dbReference type="PROSITE" id="PS00198">
    <property type="entry name" value="4FE4S_FER_1"/>
    <property type="match status" value="1"/>
</dbReference>
<dbReference type="PROSITE" id="PS51379">
    <property type="entry name" value="4FE4S_FER_2"/>
    <property type="match status" value="2"/>
</dbReference>
<dbReference type="PANTHER" id="PTHR32479">
    <property type="entry name" value="GLYCOLATE OXIDASE IRON-SULFUR SUBUNIT"/>
    <property type="match status" value="1"/>
</dbReference>
<evidence type="ECO:0000256" key="3">
    <source>
        <dbReference type="ARBA" id="ARBA00022737"/>
    </source>
</evidence>
<evidence type="ECO:0000256" key="1">
    <source>
        <dbReference type="ARBA" id="ARBA00022485"/>
    </source>
</evidence>
<dbReference type="SUPFAM" id="SSF46548">
    <property type="entry name" value="alpha-helical ferredoxin"/>
    <property type="match status" value="1"/>
</dbReference>
<dbReference type="GO" id="GO:0016491">
    <property type="term" value="F:oxidoreductase activity"/>
    <property type="evidence" value="ECO:0007669"/>
    <property type="project" value="UniProtKB-ARBA"/>
</dbReference>
<gene>
    <name evidence="7" type="ORF">UFOPK4098_00149</name>
</gene>
<dbReference type="Gene3D" id="1.10.1060.10">
    <property type="entry name" value="Alpha-helical ferredoxin"/>
    <property type="match status" value="1"/>
</dbReference>
<protein>
    <submittedName>
        <fullName evidence="7">Unannotated protein</fullName>
    </submittedName>
</protein>
<evidence type="ECO:0000259" key="6">
    <source>
        <dbReference type="PROSITE" id="PS51379"/>
    </source>
</evidence>
<dbReference type="PANTHER" id="PTHR32479:SF17">
    <property type="entry name" value="GLYCOLATE OXIDASE IRON-SULFUR SUBUNIT"/>
    <property type="match status" value="1"/>
</dbReference>
<keyword evidence="4" id="KW-0408">Iron</keyword>
<proteinExistence type="predicted"/>
<dbReference type="GO" id="GO:0051539">
    <property type="term" value="F:4 iron, 4 sulfur cluster binding"/>
    <property type="evidence" value="ECO:0007669"/>
    <property type="project" value="UniProtKB-KW"/>
</dbReference>
<dbReference type="Pfam" id="PF02754">
    <property type="entry name" value="CCG"/>
    <property type="match status" value="2"/>
</dbReference>
<dbReference type="AlphaFoldDB" id="A0A6J7PXV4"/>